<dbReference type="Proteomes" id="UP000323142">
    <property type="component" value="Unassembled WGS sequence"/>
</dbReference>
<dbReference type="OrthoDB" id="9816293at2"/>
<dbReference type="PANTHER" id="PTHR35813">
    <property type="entry name" value="INNER MEMBRANE PROTEIN YBAN"/>
    <property type="match status" value="1"/>
</dbReference>
<dbReference type="EMBL" id="VUOA01000021">
    <property type="protein sequence ID" value="KAA2237055.1"/>
    <property type="molecule type" value="Genomic_DNA"/>
</dbReference>
<keyword evidence="3" id="KW-1185">Reference proteome</keyword>
<keyword evidence="1" id="KW-0812">Transmembrane</keyword>
<reference evidence="2 3" key="2">
    <citation type="submission" date="2019-09" db="EMBL/GenBank/DDBJ databases">
        <authorList>
            <person name="Jin C."/>
        </authorList>
    </citation>
    <scope>NUCLEOTIDE SEQUENCE [LARGE SCALE GENOMIC DNA]</scope>
    <source>
        <strain evidence="2 3">BN140002</strain>
    </source>
</reference>
<evidence type="ECO:0000256" key="1">
    <source>
        <dbReference type="SAM" id="Phobius"/>
    </source>
</evidence>
<proteinExistence type="predicted"/>
<dbReference type="PANTHER" id="PTHR35813:SF1">
    <property type="entry name" value="INNER MEMBRANE PROTEIN YBAN"/>
    <property type="match status" value="1"/>
</dbReference>
<organism evidence="2 3">
    <name type="scientific">Salinarimonas soli</name>
    <dbReference type="NCBI Taxonomy" id="1638099"/>
    <lineage>
        <taxon>Bacteria</taxon>
        <taxon>Pseudomonadati</taxon>
        <taxon>Pseudomonadota</taxon>
        <taxon>Alphaproteobacteria</taxon>
        <taxon>Hyphomicrobiales</taxon>
        <taxon>Salinarimonadaceae</taxon>
        <taxon>Salinarimonas</taxon>
    </lineage>
</organism>
<keyword evidence="1" id="KW-0472">Membrane</keyword>
<sequence length="120" mass="12847">MRHLLFAAGWVFVGLGVLGLILPLMPGVVFFILAAACFSRSSPRFEAWLVNHRVLGPPIVSWRRTGAIPRPAKAVACLSMAASWGLLWLTSAPGFVKIGMAVLFLGLGAYVATRPEDTGL</sequence>
<dbReference type="InterPro" id="IPR007401">
    <property type="entry name" value="DUF454"/>
</dbReference>
<evidence type="ECO:0000313" key="3">
    <source>
        <dbReference type="Proteomes" id="UP000323142"/>
    </source>
</evidence>
<accession>A0A5B2VE44</accession>
<dbReference type="GO" id="GO:0005886">
    <property type="term" value="C:plasma membrane"/>
    <property type="evidence" value="ECO:0007669"/>
    <property type="project" value="TreeGrafter"/>
</dbReference>
<comment type="caution">
    <text evidence="2">The sequence shown here is derived from an EMBL/GenBank/DDBJ whole genome shotgun (WGS) entry which is preliminary data.</text>
</comment>
<gene>
    <name evidence="2" type="ORF">F0L46_12110</name>
</gene>
<feature type="transmembrane region" description="Helical" evidence="1">
    <location>
        <begin position="12"/>
        <end position="38"/>
    </location>
</feature>
<dbReference type="Pfam" id="PF04304">
    <property type="entry name" value="DUF454"/>
    <property type="match status" value="1"/>
</dbReference>
<reference evidence="2 3" key="1">
    <citation type="submission" date="2019-09" db="EMBL/GenBank/DDBJ databases">
        <title>Salinarimonas rosea gen. nov., sp. nov., a new member of the a-2 subgroup of the Proteobacteria.</title>
        <authorList>
            <person name="Liu J."/>
        </authorList>
    </citation>
    <scope>NUCLEOTIDE SEQUENCE [LARGE SCALE GENOMIC DNA]</scope>
    <source>
        <strain evidence="2 3">BN140002</strain>
    </source>
</reference>
<dbReference type="PIRSF" id="PIRSF016789">
    <property type="entry name" value="DUF454"/>
    <property type="match status" value="1"/>
</dbReference>
<evidence type="ECO:0000313" key="2">
    <source>
        <dbReference type="EMBL" id="KAA2237055.1"/>
    </source>
</evidence>
<dbReference type="AlphaFoldDB" id="A0A5B2VE44"/>
<feature type="transmembrane region" description="Helical" evidence="1">
    <location>
        <begin position="95"/>
        <end position="113"/>
    </location>
</feature>
<keyword evidence="1" id="KW-1133">Transmembrane helix</keyword>
<name>A0A5B2VE44_9HYPH</name>
<protein>
    <submittedName>
        <fullName evidence="2">DUF454 domain-containing protein</fullName>
    </submittedName>
</protein>